<keyword evidence="1" id="KW-0614">Plasmid</keyword>
<keyword evidence="2" id="KW-1185">Reference proteome</keyword>
<dbReference type="EMBL" id="CP017832">
    <property type="protein sequence ID" value="AOZ97842.1"/>
    <property type="molecule type" value="Genomic_DNA"/>
</dbReference>
<evidence type="ECO:0000313" key="1">
    <source>
        <dbReference type="EMBL" id="AOZ97842.1"/>
    </source>
</evidence>
<sequence length="340" mass="38683">MDIATKQKSVIMRQQLNGGNRVYVCQDKLRDTLGREYHYLDSDLKLKRFAADELGFVSDCHLLYAVANLGVADTDAITMFNKALHRTAPELHIMDVNNSDNVRSRLHALMSSGFLFKITYEVDTFDADNKPRLTHMSLYTCAQDGIFHMNQFLGKRMVHQNWIQAKNPYEIVGLAASGYVASKMALSDTFCEFKQGIFQTKAIGTCFIPSILKFKYENGEPVHVGVIDAYLNRYEIAQSKGDHEDRCIYKVNLIKQFLYSRDMKNTVGRAVVVVENNADLVEMADWIMKLDNLGDDLDRVYFTGEGIHKAGNETSDCFLRIKKAKNKQGYDLVPVKPDFL</sequence>
<geneLocation type="plasmid" evidence="2">
    <name>pnp144</name>
</geneLocation>
<gene>
    <name evidence="1" type="ORF">bhn_II043</name>
</gene>
<accession>A0A1D9P5S4</accession>
<dbReference type="RefSeq" id="WP_071177601.1">
    <property type="nucleotide sequence ID" value="NZ_CP017832.1"/>
</dbReference>
<reference evidence="2" key="1">
    <citation type="submission" date="2016-10" db="EMBL/GenBank/DDBJ databases">
        <title>The complete genome sequence of the rumen bacterium Butyrivibrio hungatei MB2003.</title>
        <authorList>
            <person name="Palevich N."/>
            <person name="Kelly W.J."/>
            <person name="Leahy S.C."/>
            <person name="Altermann E."/>
            <person name="Rakonjac J."/>
            <person name="Attwood G.T."/>
        </authorList>
    </citation>
    <scope>NUCLEOTIDE SEQUENCE [LARGE SCALE GENOMIC DNA]</scope>
    <source>
        <strain evidence="2">MB2003</strain>
        <plasmid evidence="2">Plasmid pnp144</plasmid>
    </source>
</reference>
<organism evidence="1 2">
    <name type="scientific">Butyrivibrio hungatei</name>
    <dbReference type="NCBI Taxonomy" id="185008"/>
    <lineage>
        <taxon>Bacteria</taxon>
        <taxon>Bacillati</taxon>
        <taxon>Bacillota</taxon>
        <taxon>Clostridia</taxon>
        <taxon>Lachnospirales</taxon>
        <taxon>Lachnospiraceae</taxon>
        <taxon>Butyrivibrio</taxon>
    </lineage>
</organism>
<dbReference type="Proteomes" id="UP000179284">
    <property type="component" value="Plasmid pNP144"/>
</dbReference>
<dbReference type="OrthoDB" id="9862010at2"/>
<proteinExistence type="predicted"/>
<protein>
    <submittedName>
        <fullName evidence="1">Uncharacterized protein</fullName>
    </submittedName>
</protein>
<name>A0A1D9P5S4_9FIRM</name>
<evidence type="ECO:0000313" key="2">
    <source>
        <dbReference type="Proteomes" id="UP000179284"/>
    </source>
</evidence>
<dbReference type="AlphaFoldDB" id="A0A1D9P5S4"/>
<dbReference type="KEGG" id="bhu:bhn_II043"/>